<proteinExistence type="inferred from homology"/>
<dbReference type="GO" id="GO:0009225">
    <property type="term" value="P:nucleotide-sugar metabolic process"/>
    <property type="evidence" value="ECO:0007669"/>
    <property type="project" value="InterPro"/>
</dbReference>
<dbReference type="EC" id="4.2.1.46" evidence="4 8"/>
<comment type="cofactor">
    <cofactor evidence="2 8">
        <name>NAD(+)</name>
        <dbReference type="ChEBI" id="CHEBI:57540"/>
    </cofactor>
</comment>
<dbReference type="Gene3D" id="3.40.50.720">
    <property type="entry name" value="NAD(P)-binding Rossmann-like Domain"/>
    <property type="match status" value="1"/>
</dbReference>
<feature type="domain" description="NAD(P)-binding" evidence="9">
    <location>
        <begin position="6"/>
        <end position="314"/>
    </location>
</feature>
<evidence type="ECO:0000256" key="8">
    <source>
        <dbReference type="RuleBase" id="RU004473"/>
    </source>
</evidence>
<dbReference type="SUPFAM" id="SSF51735">
    <property type="entry name" value="NAD(P)-binding Rossmann-fold domains"/>
    <property type="match status" value="1"/>
</dbReference>
<evidence type="ECO:0000256" key="4">
    <source>
        <dbReference type="ARBA" id="ARBA00011990"/>
    </source>
</evidence>
<dbReference type="InterPro" id="IPR036291">
    <property type="entry name" value="NAD(P)-bd_dom_sf"/>
</dbReference>
<dbReference type="AlphaFoldDB" id="A0A937RRG9"/>
<evidence type="ECO:0000256" key="3">
    <source>
        <dbReference type="ARBA" id="ARBA00008178"/>
    </source>
</evidence>
<dbReference type="EMBL" id="JAEACQ010000387">
    <property type="protein sequence ID" value="MBL7633544.1"/>
    <property type="molecule type" value="Genomic_DNA"/>
</dbReference>
<dbReference type="Pfam" id="PF16363">
    <property type="entry name" value="GDP_Man_Dehyd"/>
    <property type="match status" value="1"/>
</dbReference>
<evidence type="ECO:0000256" key="1">
    <source>
        <dbReference type="ARBA" id="ARBA00001539"/>
    </source>
</evidence>
<reference evidence="10" key="1">
    <citation type="submission" date="2020-12" db="EMBL/GenBank/DDBJ databases">
        <title>Genomic characterization of non-nitrogen-fixing Frankia strains.</title>
        <authorList>
            <person name="Carlos-Shanley C."/>
            <person name="Guerra T."/>
            <person name="Hahn D."/>
        </authorList>
    </citation>
    <scope>NUCLEOTIDE SEQUENCE</scope>
    <source>
        <strain evidence="10">CN6</strain>
    </source>
</reference>
<evidence type="ECO:0000256" key="7">
    <source>
        <dbReference type="ARBA" id="ARBA00023239"/>
    </source>
</evidence>
<evidence type="ECO:0000256" key="2">
    <source>
        <dbReference type="ARBA" id="ARBA00001911"/>
    </source>
</evidence>
<comment type="catalytic activity">
    <reaction evidence="1 8">
        <text>dTDP-alpha-D-glucose = dTDP-4-dehydro-6-deoxy-alpha-D-glucose + H2O</text>
        <dbReference type="Rhea" id="RHEA:17221"/>
        <dbReference type="ChEBI" id="CHEBI:15377"/>
        <dbReference type="ChEBI" id="CHEBI:57477"/>
        <dbReference type="ChEBI" id="CHEBI:57649"/>
        <dbReference type="EC" id="4.2.1.46"/>
    </reaction>
</comment>
<name>A0A937RRG9_9ACTN</name>
<keyword evidence="6" id="KW-0520">NAD</keyword>
<keyword evidence="11" id="KW-1185">Reference proteome</keyword>
<accession>A0A937RRG9</accession>
<dbReference type="NCBIfam" id="TIGR01181">
    <property type="entry name" value="dTDP_gluc_dehyt"/>
    <property type="match status" value="1"/>
</dbReference>
<dbReference type="RefSeq" id="WP_203005743.1">
    <property type="nucleotide sequence ID" value="NZ_JADWYU010000026.1"/>
</dbReference>
<sequence length="345" mass="38299">MSTTLLVTGAAGFIGSNFVRYWHTWHPADRVVALDALTYAGLRENLDDVLDASGDDDGRVTFVHGDIRDRGLIESLLREHKVDVVVNFAAESHNSLAILRPGDFFSTNVMGTQTLLEAARTVGVGRFHQISTCEVYGDMDLDDPGAFTEDSPYLPRTPYNAAKAGGDHAVRSYGYTYGLPVTITNCSNNYGPYQFPEKVIPLFVTRALRGEPLPLYASTKNRREWLHVTDHCRAIEAVLANGKVGETYHVGSGVEADIETIADTILAELGLPDTLKTIVPDRPSHDRRYLLDSSRLRTELGWAPQIDFTDGMRSTIAWYRDNEAWWQPLIGRSPVQETAWSGGRQ</sequence>
<protein>
    <recommendedName>
        <fullName evidence="5 8">dTDP-glucose 4,6-dehydratase</fullName>
        <ecNumber evidence="4 8">4.2.1.46</ecNumber>
    </recommendedName>
</protein>
<gene>
    <name evidence="10" type="primary">rfbB</name>
    <name evidence="10" type="ORF">I7412_41605</name>
</gene>
<dbReference type="Proteomes" id="UP000604475">
    <property type="component" value="Unassembled WGS sequence"/>
</dbReference>
<dbReference type="InterPro" id="IPR016040">
    <property type="entry name" value="NAD(P)-bd_dom"/>
</dbReference>
<evidence type="ECO:0000256" key="5">
    <source>
        <dbReference type="ARBA" id="ARBA00016977"/>
    </source>
</evidence>
<comment type="similarity">
    <text evidence="3 8">Belongs to the NAD(P)-dependent epimerase/dehydratase family. dTDP-glucose dehydratase subfamily.</text>
</comment>
<evidence type="ECO:0000259" key="9">
    <source>
        <dbReference type="Pfam" id="PF16363"/>
    </source>
</evidence>
<dbReference type="CDD" id="cd05246">
    <property type="entry name" value="dTDP_GD_SDR_e"/>
    <property type="match status" value="1"/>
</dbReference>
<organism evidence="10 11">
    <name type="scientific">Frankia nepalensis</name>
    <dbReference type="NCBI Taxonomy" id="1836974"/>
    <lineage>
        <taxon>Bacteria</taxon>
        <taxon>Bacillati</taxon>
        <taxon>Actinomycetota</taxon>
        <taxon>Actinomycetes</taxon>
        <taxon>Frankiales</taxon>
        <taxon>Frankiaceae</taxon>
        <taxon>Frankia</taxon>
    </lineage>
</organism>
<evidence type="ECO:0000256" key="6">
    <source>
        <dbReference type="ARBA" id="ARBA00023027"/>
    </source>
</evidence>
<dbReference type="PANTHER" id="PTHR43000">
    <property type="entry name" value="DTDP-D-GLUCOSE 4,6-DEHYDRATASE-RELATED"/>
    <property type="match status" value="1"/>
</dbReference>
<dbReference type="InterPro" id="IPR005888">
    <property type="entry name" value="dTDP_Gluc_deHydtase"/>
</dbReference>
<keyword evidence="7 8" id="KW-0456">Lyase</keyword>
<dbReference type="GO" id="GO:0008460">
    <property type="term" value="F:dTDP-glucose 4,6-dehydratase activity"/>
    <property type="evidence" value="ECO:0007669"/>
    <property type="project" value="UniProtKB-EC"/>
</dbReference>
<evidence type="ECO:0000313" key="10">
    <source>
        <dbReference type="EMBL" id="MBL7633544.1"/>
    </source>
</evidence>
<evidence type="ECO:0000313" key="11">
    <source>
        <dbReference type="Proteomes" id="UP000604475"/>
    </source>
</evidence>
<comment type="caution">
    <text evidence="10">The sequence shown here is derived from an EMBL/GenBank/DDBJ whole genome shotgun (WGS) entry which is preliminary data.</text>
</comment>
<dbReference type="Gene3D" id="3.90.25.10">
    <property type="entry name" value="UDP-galactose 4-epimerase, domain 1"/>
    <property type="match status" value="1"/>
</dbReference>